<dbReference type="OMA" id="CETYNAN"/>
<dbReference type="InterPro" id="IPR007342">
    <property type="entry name" value="PsuG"/>
</dbReference>
<reference evidence="9 10" key="3">
    <citation type="journal article" date="2015" name="Genome Announc.">
        <title>Draft Genome Sequence of the Archiascomycetous Yeast Saitoella complicata.</title>
        <authorList>
            <person name="Yamauchi K."/>
            <person name="Kondo S."/>
            <person name="Hamamoto M."/>
            <person name="Takahashi Y."/>
            <person name="Ogura Y."/>
            <person name="Hayashi T."/>
            <person name="Nishida H."/>
        </authorList>
    </citation>
    <scope>NUCLEOTIDE SEQUENCE [LARGE SCALE GENOMIC DNA]</scope>
    <source>
        <strain evidence="9 10">NRRL Y-17804</strain>
    </source>
</reference>
<evidence type="ECO:0000256" key="6">
    <source>
        <dbReference type="ARBA" id="ARBA00023239"/>
    </source>
</evidence>
<dbReference type="GO" id="GO:0046872">
    <property type="term" value="F:metal ion binding"/>
    <property type="evidence" value="ECO:0007669"/>
    <property type="project" value="UniProtKB-KW"/>
</dbReference>
<dbReference type="GO" id="GO:0016798">
    <property type="term" value="F:hydrolase activity, acting on glycosyl bonds"/>
    <property type="evidence" value="ECO:0007669"/>
    <property type="project" value="UniProtKB-KW"/>
</dbReference>
<keyword evidence="6" id="KW-0456">Lyase</keyword>
<dbReference type="Proteomes" id="UP000033140">
    <property type="component" value="Unassembled WGS sequence"/>
</dbReference>
<dbReference type="PROSITE" id="PS00584">
    <property type="entry name" value="PFKB_KINASES_2"/>
    <property type="match status" value="1"/>
</dbReference>
<keyword evidence="1" id="KW-0808">Transferase</keyword>
<proteinExistence type="inferred from homology"/>
<keyword evidence="10" id="KW-1185">Reference proteome</keyword>
<dbReference type="AlphaFoldDB" id="A0A0E9NIJ8"/>
<comment type="caution">
    <text evidence="9">The sequence shown here is derived from an EMBL/GenBank/DDBJ whole genome shotgun (WGS) entry which is preliminary data.</text>
</comment>
<protein>
    <recommendedName>
        <fullName evidence="8">Carbohydrate kinase PfkB domain-containing protein</fullName>
    </recommendedName>
</protein>
<dbReference type="STRING" id="698492.A0A0E9NIJ8"/>
<evidence type="ECO:0000256" key="1">
    <source>
        <dbReference type="ARBA" id="ARBA00022679"/>
    </source>
</evidence>
<reference evidence="9 10" key="2">
    <citation type="journal article" date="2014" name="J. Gen. Appl. Microbiol.">
        <title>The early diverging ascomycetous budding yeast Saitoella complicata has three histone deacetylases belonging to the Clr6, Hos2, and Rpd3 lineages.</title>
        <authorList>
            <person name="Nishida H."/>
            <person name="Matsumoto T."/>
            <person name="Kondo S."/>
            <person name="Hamamoto M."/>
            <person name="Yoshikawa H."/>
        </authorList>
    </citation>
    <scope>NUCLEOTIDE SEQUENCE [LARGE SCALE GENOMIC DNA]</scope>
    <source>
        <strain evidence="9 10">NRRL Y-17804</strain>
    </source>
</reference>
<dbReference type="PANTHER" id="PTHR42909">
    <property type="entry name" value="ZGC:136858"/>
    <property type="match status" value="1"/>
</dbReference>
<gene>
    <name evidence="9" type="ORF">G7K_3843-t1</name>
</gene>
<dbReference type="Gene3D" id="3.40.50.1820">
    <property type="entry name" value="alpha/beta hydrolase"/>
    <property type="match status" value="1"/>
</dbReference>
<dbReference type="InterPro" id="IPR013744">
    <property type="entry name" value="SidJ"/>
</dbReference>
<dbReference type="GO" id="GO:0004730">
    <property type="term" value="F:pseudouridylate synthase activity"/>
    <property type="evidence" value="ECO:0007669"/>
    <property type="project" value="InterPro"/>
</dbReference>
<keyword evidence="5" id="KW-0464">Manganese</keyword>
<evidence type="ECO:0000256" key="3">
    <source>
        <dbReference type="ARBA" id="ARBA00022777"/>
    </source>
</evidence>
<dbReference type="Pfam" id="PF04227">
    <property type="entry name" value="Indigoidine_A"/>
    <property type="match status" value="1"/>
</dbReference>
<dbReference type="HAMAP" id="MF_01876">
    <property type="entry name" value="PsiMP_glycosidase"/>
    <property type="match status" value="1"/>
</dbReference>
<dbReference type="GO" id="GO:0005737">
    <property type="term" value="C:cytoplasm"/>
    <property type="evidence" value="ECO:0007669"/>
    <property type="project" value="TreeGrafter"/>
</dbReference>
<evidence type="ECO:0000313" key="9">
    <source>
        <dbReference type="EMBL" id="GAO49697.1"/>
    </source>
</evidence>
<evidence type="ECO:0000259" key="8">
    <source>
        <dbReference type="Pfam" id="PF00294"/>
    </source>
</evidence>
<feature type="domain" description="Carbohydrate kinase PfkB" evidence="8">
    <location>
        <begin position="346"/>
        <end position="548"/>
    </location>
</feature>
<dbReference type="Pfam" id="PF00294">
    <property type="entry name" value="PfkB"/>
    <property type="match status" value="2"/>
</dbReference>
<evidence type="ECO:0000256" key="2">
    <source>
        <dbReference type="ARBA" id="ARBA00022723"/>
    </source>
</evidence>
<evidence type="ECO:0000313" key="10">
    <source>
        <dbReference type="Proteomes" id="UP000033140"/>
    </source>
</evidence>
<dbReference type="InterPro" id="IPR029058">
    <property type="entry name" value="AB_hydrolase_fold"/>
</dbReference>
<evidence type="ECO:0000256" key="5">
    <source>
        <dbReference type="ARBA" id="ARBA00023211"/>
    </source>
</evidence>
<keyword evidence="7" id="KW-0326">Glycosidase</keyword>
<dbReference type="PANTHER" id="PTHR42909:SF1">
    <property type="entry name" value="CARBOHYDRATE KINASE PFKB DOMAIN-CONTAINING PROTEIN"/>
    <property type="match status" value="1"/>
</dbReference>
<feature type="domain" description="Carbohydrate kinase PfkB" evidence="8">
    <location>
        <begin position="663"/>
        <end position="714"/>
    </location>
</feature>
<dbReference type="Pfam" id="PF08538">
    <property type="entry name" value="DUF1749"/>
    <property type="match status" value="1"/>
</dbReference>
<sequence>MFRSVPPLCKHLRLSPRVAEALRTKAPVVALESTIVTHGMPYPENLAMARDVEAVVRRNGAEPATVAVLDGVCHVGLTDEALESLAKIGTKAHKVSRRDMAVVTSKSLTGGTTVSGTMILAHQAGIKVFVTGGIGGVHRDAQNTMDVSADLLELSRTPVAVICAGPKAILDIPRTMEVLETHGVTVATISNANNAFSTDIPAFWTQSSGVMSPTTVADAEEAARIIHAGHSMGLTSSTLICNPIPPRFALPEALINNAINTALRVAEQRGIKGKDITPFLLRAVKELTKGKSLEANIGLVMWNAEIGARIAKEVARLDGWKDETVLRVAEEPVKGRTVAKDEAPLLVVGSVAMDATSTLSASASSALQLHTSHPGRTITTPGGVGLNLATAAAFCGVKDVRLVSRVGSDESGKALLEHMDKFGLDTSGVKIVEGESTGRYTAVHDQHGELVVAIADMNAAEHIAAEDVAREIERAKPRWVCLDGNLSPDTIASTVKAGRASKANVFFEPTSAPKSGRLFSSTKTRLPLGCISVAKPNTLELEAMFEAARTNEYFADEGWWQIIDGLGTGPQFRRDVEVLFRTHPMLRTSGLFEAGLVQQAVHLLPYVPVLLITLGRLGVIAVQLLPPESGIAPTSVKDGRIVARGLSGDVCIQWYPPVAELGEGEIVSVSGAGDSFAAAVLAELVREPGFELGKLVERGQRAAVLSLKSNGAVSEELKMLKPSTNSIMLPMEGHLHKYSESPALTAFESGDLSSGSLLLFIGGLTDGYLTVGFIPTLAEWCNSRNWAFAQVHLSTSYGGYGVGGLDGDVEEIERCVKYFGHEVGKRRIVLVGHSTGCQDIIHLLLTKGEGLPEVLKGVVLQAPVSDREYIASQMKQEVYDGYVELARTMKAVEDGQEIMPRKVCDVIGGAPITADRFWSLAAKGGQDDYFSSDLEKDERPWSRLPEDMPLLAVYSDEDEYVREQVDKQMLLDTWKKDCPSDATFVLLPRARHDIGEEGSEQVKTFLQHLETFVDKI</sequence>
<dbReference type="InterPro" id="IPR011611">
    <property type="entry name" value="PfkB_dom"/>
</dbReference>
<dbReference type="SUPFAM" id="SSF53613">
    <property type="entry name" value="Ribokinase-like"/>
    <property type="match status" value="1"/>
</dbReference>
<keyword evidence="3" id="KW-0418">Kinase</keyword>
<name>A0A0E9NIJ8_SAICN</name>
<accession>A0A0E9NIJ8</accession>
<dbReference type="InterPro" id="IPR022830">
    <property type="entry name" value="Indigdn_synthA-like"/>
</dbReference>
<dbReference type="Gene3D" id="3.40.1190.20">
    <property type="match status" value="1"/>
</dbReference>
<keyword evidence="2" id="KW-0479">Metal-binding</keyword>
<organism evidence="9 10">
    <name type="scientific">Saitoella complicata (strain BCRC 22490 / CBS 7301 / JCM 7358 / NBRC 10748 / NRRL Y-17804)</name>
    <dbReference type="NCBI Taxonomy" id="698492"/>
    <lineage>
        <taxon>Eukaryota</taxon>
        <taxon>Fungi</taxon>
        <taxon>Dikarya</taxon>
        <taxon>Ascomycota</taxon>
        <taxon>Taphrinomycotina</taxon>
        <taxon>Taphrinomycotina incertae sedis</taxon>
        <taxon>Saitoella</taxon>
    </lineage>
</organism>
<reference evidence="9 10" key="1">
    <citation type="journal article" date="2011" name="J. Gen. Appl. Microbiol.">
        <title>Draft genome sequencing of the enigmatic yeast Saitoella complicata.</title>
        <authorList>
            <person name="Nishida H."/>
            <person name="Hamamoto M."/>
            <person name="Sugiyama J."/>
        </authorList>
    </citation>
    <scope>NUCLEOTIDE SEQUENCE [LARGE SCALE GENOMIC DNA]</scope>
    <source>
        <strain evidence="9 10">NRRL Y-17804</strain>
    </source>
</reference>
<keyword evidence="4" id="KW-0378">Hydrolase</keyword>
<dbReference type="InterPro" id="IPR029056">
    <property type="entry name" value="Ribokinase-like"/>
</dbReference>
<dbReference type="SUPFAM" id="SSF53474">
    <property type="entry name" value="alpha/beta-Hydrolases"/>
    <property type="match status" value="1"/>
</dbReference>
<dbReference type="SUPFAM" id="SSF110581">
    <property type="entry name" value="Indigoidine synthase A-like"/>
    <property type="match status" value="1"/>
</dbReference>
<evidence type="ECO:0000256" key="7">
    <source>
        <dbReference type="ARBA" id="ARBA00023295"/>
    </source>
</evidence>
<dbReference type="GO" id="GO:0016301">
    <property type="term" value="F:kinase activity"/>
    <property type="evidence" value="ECO:0007669"/>
    <property type="project" value="UniProtKB-KW"/>
</dbReference>
<evidence type="ECO:0000256" key="4">
    <source>
        <dbReference type="ARBA" id="ARBA00022801"/>
    </source>
</evidence>
<dbReference type="InterPro" id="IPR002173">
    <property type="entry name" value="Carboh/pur_kinase_PfkB_CS"/>
</dbReference>
<dbReference type="EMBL" id="BACD03000025">
    <property type="protein sequence ID" value="GAO49697.1"/>
    <property type="molecule type" value="Genomic_DNA"/>
</dbReference>
<dbReference type="Gene3D" id="3.40.1790.10">
    <property type="entry name" value="Indigoidine synthase domain"/>
    <property type="match status" value="1"/>
</dbReference>
<dbReference type="CDD" id="cd01941">
    <property type="entry name" value="YeiC_kinase_like"/>
    <property type="match status" value="1"/>
</dbReference>